<dbReference type="AlphaFoldDB" id="A0A1I1XPX0"/>
<evidence type="ECO:0000313" key="3">
    <source>
        <dbReference type="EMBL" id="SFE09354.1"/>
    </source>
</evidence>
<keyword evidence="2" id="KW-0472">Membrane</keyword>
<accession>A0A1I1XPX0</accession>
<dbReference type="RefSeq" id="WP_026634358.1">
    <property type="nucleotide sequence ID" value="NZ_FONH01000001.1"/>
</dbReference>
<name>A0A1I1XPX0_9GAMM</name>
<feature type="compositionally biased region" description="Pro residues" evidence="1">
    <location>
        <begin position="12"/>
        <end position="22"/>
    </location>
</feature>
<feature type="region of interest" description="Disordered" evidence="1">
    <location>
        <begin position="1"/>
        <end position="27"/>
    </location>
</feature>
<feature type="transmembrane region" description="Helical" evidence="2">
    <location>
        <begin position="54"/>
        <end position="72"/>
    </location>
</feature>
<evidence type="ECO:0000313" key="4">
    <source>
        <dbReference type="Proteomes" id="UP000199477"/>
    </source>
</evidence>
<evidence type="ECO:0000256" key="2">
    <source>
        <dbReference type="SAM" id="Phobius"/>
    </source>
</evidence>
<keyword evidence="4" id="KW-1185">Reference proteome</keyword>
<evidence type="ECO:0000256" key="1">
    <source>
        <dbReference type="SAM" id="MobiDB-lite"/>
    </source>
</evidence>
<keyword evidence="2" id="KW-1133">Transmembrane helix</keyword>
<dbReference type="EMBL" id="FONH01000001">
    <property type="protein sequence ID" value="SFE09354.1"/>
    <property type="molecule type" value="Genomic_DNA"/>
</dbReference>
<reference evidence="4" key="1">
    <citation type="submission" date="2016-10" db="EMBL/GenBank/DDBJ databases">
        <authorList>
            <person name="Varghese N."/>
            <person name="Submissions S."/>
        </authorList>
    </citation>
    <scope>NUCLEOTIDE SEQUENCE [LARGE SCALE GENOMIC DNA]</scope>
    <source>
        <strain evidence="4">UNC178MFTsu3.1</strain>
    </source>
</reference>
<dbReference type="Proteomes" id="UP000199477">
    <property type="component" value="Unassembled WGS sequence"/>
</dbReference>
<gene>
    <name evidence="3" type="ORF">SAMN02799615_00336</name>
</gene>
<dbReference type="STRING" id="500610.SAMN02799615_00336"/>
<sequence>MSEQTPGAGPTGAPPVPSPKPPASDNQGSLWGGIGLAWLVMIGGELILGPKSFVLWPLPPLAILVWAVVLLVQGRRTRTGKGLLLGLASIVAVLVLLVAACFGLLFSGGGFHP</sequence>
<proteinExistence type="predicted"/>
<feature type="transmembrane region" description="Helical" evidence="2">
    <location>
        <begin position="30"/>
        <end position="48"/>
    </location>
</feature>
<protein>
    <submittedName>
        <fullName evidence="3">Uncharacterized protein</fullName>
    </submittedName>
</protein>
<feature type="transmembrane region" description="Helical" evidence="2">
    <location>
        <begin position="84"/>
        <end position="106"/>
    </location>
</feature>
<keyword evidence="2" id="KW-0812">Transmembrane</keyword>
<organism evidence="3 4">
    <name type="scientific">Dyella marensis</name>
    <dbReference type="NCBI Taxonomy" id="500610"/>
    <lineage>
        <taxon>Bacteria</taxon>
        <taxon>Pseudomonadati</taxon>
        <taxon>Pseudomonadota</taxon>
        <taxon>Gammaproteobacteria</taxon>
        <taxon>Lysobacterales</taxon>
        <taxon>Rhodanobacteraceae</taxon>
        <taxon>Dyella</taxon>
    </lineage>
</organism>